<dbReference type="PANTHER" id="PTHR43758:SF2">
    <property type="entry name" value="OXIDIZED PURINE NUCLEOSIDE TRIPHOSPHATE HYDROLASE"/>
    <property type="match status" value="1"/>
</dbReference>
<proteinExistence type="inferred from homology"/>
<dbReference type="PROSITE" id="PS51462">
    <property type="entry name" value="NUDIX"/>
    <property type="match status" value="1"/>
</dbReference>
<evidence type="ECO:0000256" key="1">
    <source>
        <dbReference type="ARBA" id="ARBA00001946"/>
    </source>
</evidence>
<dbReference type="InterPro" id="IPR020084">
    <property type="entry name" value="NUDIX_hydrolase_CS"/>
</dbReference>
<dbReference type="CDD" id="cd04690">
    <property type="entry name" value="NUDIX_Hydrolase"/>
    <property type="match status" value="1"/>
</dbReference>
<evidence type="ECO:0000256" key="4">
    <source>
        <dbReference type="ARBA" id="ARBA00022801"/>
    </source>
</evidence>
<evidence type="ECO:0000256" key="5">
    <source>
        <dbReference type="ARBA" id="ARBA00022842"/>
    </source>
</evidence>
<comment type="cofactor">
    <cofactor evidence="1">
        <name>Mg(2+)</name>
        <dbReference type="ChEBI" id="CHEBI:18420"/>
    </cofactor>
</comment>
<evidence type="ECO:0000313" key="7">
    <source>
        <dbReference type="EMBL" id="MDV6262886.1"/>
    </source>
</evidence>
<dbReference type="InterPro" id="IPR000086">
    <property type="entry name" value="NUDIX_hydrolase_dom"/>
</dbReference>
<accession>A0ABU4BFK5</accession>
<dbReference type="SUPFAM" id="SSF55811">
    <property type="entry name" value="Nudix"/>
    <property type="match status" value="1"/>
</dbReference>
<dbReference type="EMBL" id="JAWLJX010000004">
    <property type="protein sequence ID" value="MDV6262886.1"/>
    <property type="molecule type" value="Genomic_DNA"/>
</dbReference>
<dbReference type="InterPro" id="IPR015797">
    <property type="entry name" value="NUDIX_hydrolase-like_dom_sf"/>
</dbReference>
<name>A0ABU4BFK5_9NOCA</name>
<dbReference type="RefSeq" id="WP_317565161.1">
    <property type="nucleotide sequence ID" value="NZ_JAWLJX010000004.1"/>
</dbReference>
<evidence type="ECO:0000259" key="6">
    <source>
        <dbReference type="PROSITE" id="PS51462"/>
    </source>
</evidence>
<keyword evidence="3" id="KW-0479">Metal-binding</keyword>
<gene>
    <name evidence="7" type="ORF">R3P96_16230</name>
</gene>
<comment type="caution">
    <text evidence="7">The sequence shown here is derived from an EMBL/GenBank/DDBJ whole genome shotgun (WGS) entry which is preliminary data.</text>
</comment>
<evidence type="ECO:0000256" key="2">
    <source>
        <dbReference type="ARBA" id="ARBA00005582"/>
    </source>
</evidence>
<dbReference type="PROSITE" id="PS00893">
    <property type="entry name" value="NUDIX_BOX"/>
    <property type="match status" value="1"/>
</dbReference>
<dbReference type="Gene3D" id="3.90.79.10">
    <property type="entry name" value="Nucleoside Triphosphate Pyrophosphohydrolase"/>
    <property type="match status" value="1"/>
</dbReference>
<dbReference type="Proteomes" id="UP001185755">
    <property type="component" value="Unassembled WGS sequence"/>
</dbReference>
<reference evidence="7 8" key="1">
    <citation type="submission" date="2023-10" db="EMBL/GenBank/DDBJ databases">
        <title>Development of a sustainable strategy for remediation of hydrocarbon-contaminated territories based on the waste exchange concept.</title>
        <authorList>
            <person name="Krivoruchko A."/>
        </authorList>
    </citation>
    <scope>NUCLEOTIDE SEQUENCE [LARGE SCALE GENOMIC DNA]</scope>
    <source>
        <strain evidence="7 8">IEGM 1323</strain>
    </source>
</reference>
<keyword evidence="8" id="KW-1185">Reference proteome</keyword>
<dbReference type="Pfam" id="PF00293">
    <property type="entry name" value="NUDIX"/>
    <property type="match status" value="1"/>
</dbReference>
<evidence type="ECO:0000313" key="8">
    <source>
        <dbReference type="Proteomes" id="UP001185755"/>
    </source>
</evidence>
<organism evidence="7 8">
    <name type="scientific">Rhodococcoides yunnanense</name>
    <dbReference type="NCBI Taxonomy" id="278209"/>
    <lineage>
        <taxon>Bacteria</taxon>
        <taxon>Bacillati</taxon>
        <taxon>Actinomycetota</taxon>
        <taxon>Actinomycetes</taxon>
        <taxon>Mycobacteriales</taxon>
        <taxon>Nocardiaceae</taxon>
        <taxon>Rhodococcoides</taxon>
    </lineage>
</organism>
<comment type="similarity">
    <text evidence="2">Belongs to the Nudix hydrolase family.</text>
</comment>
<protein>
    <submittedName>
        <fullName evidence="7">NUDIX domain-containing protein</fullName>
    </submittedName>
</protein>
<feature type="domain" description="Nudix hydrolase" evidence="6">
    <location>
        <begin position="5"/>
        <end position="131"/>
    </location>
</feature>
<sequence>MNDERLIRTAGLAYVRDRRMIQARSVGKSAFYMAGGKIDPGETAEQALHREIREELDAAVIDVRLLGVFECEAWGHPEGTPLEITCFLADLSDDPTPTSEIAEIRYFTRDEYAAMPDVAPGSLMVFDRMKALDLID</sequence>
<keyword evidence="5" id="KW-0460">Magnesium</keyword>
<evidence type="ECO:0000256" key="3">
    <source>
        <dbReference type="ARBA" id="ARBA00022723"/>
    </source>
</evidence>
<keyword evidence="4" id="KW-0378">Hydrolase</keyword>
<dbReference type="PANTHER" id="PTHR43758">
    <property type="entry name" value="7,8-DIHYDRO-8-OXOGUANINE TRIPHOSPHATASE"/>
    <property type="match status" value="1"/>
</dbReference>